<protein>
    <submittedName>
        <fullName evidence="1">Uncharacterized protein</fullName>
    </submittedName>
</protein>
<evidence type="ECO:0000313" key="2">
    <source>
        <dbReference type="Proteomes" id="UP001056120"/>
    </source>
</evidence>
<gene>
    <name evidence="1" type="ORF">L1987_34086</name>
</gene>
<dbReference type="EMBL" id="CM042028">
    <property type="protein sequence ID" value="KAI3798807.1"/>
    <property type="molecule type" value="Genomic_DNA"/>
</dbReference>
<dbReference type="Proteomes" id="UP001056120">
    <property type="component" value="Linkage Group LG11"/>
</dbReference>
<accession>A0ACB9HVF3</accession>
<organism evidence="1 2">
    <name type="scientific">Smallanthus sonchifolius</name>
    <dbReference type="NCBI Taxonomy" id="185202"/>
    <lineage>
        <taxon>Eukaryota</taxon>
        <taxon>Viridiplantae</taxon>
        <taxon>Streptophyta</taxon>
        <taxon>Embryophyta</taxon>
        <taxon>Tracheophyta</taxon>
        <taxon>Spermatophyta</taxon>
        <taxon>Magnoliopsida</taxon>
        <taxon>eudicotyledons</taxon>
        <taxon>Gunneridae</taxon>
        <taxon>Pentapetalae</taxon>
        <taxon>asterids</taxon>
        <taxon>campanulids</taxon>
        <taxon>Asterales</taxon>
        <taxon>Asteraceae</taxon>
        <taxon>Asteroideae</taxon>
        <taxon>Heliantheae alliance</taxon>
        <taxon>Millerieae</taxon>
        <taxon>Smallanthus</taxon>
    </lineage>
</organism>
<reference evidence="2" key="1">
    <citation type="journal article" date="2022" name="Mol. Ecol. Resour.">
        <title>The genomes of chicory, endive, great burdock and yacon provide insights into Asteraceae palaeo-polyploidization history and plant inulin production.</title>
        <authorList>
            <person name="Fan W."/>
            <person name="Wang S."/>
            <person name="Wang H."/>
            <person name="Wang A."/>
            <person name="Jiang F."/>
            <person name="Liu H."/>
            <person name="Zhao H."/>
            <person name="Xu D."/>
            <person name="Zhang Y."/>
        </authorList>
    </citation>
    <scope>NUCLEOTIDE SEQUENCE [LARGE SCALE GENOMIC DNA]</scope>
    <source>
        <strain evidence="2">cv. Yunnan</strain>
    </source>
</reference>
<proteinExistence type="predicted"/>
<name>A0ACB9HVF3_9ASTR</name>
<comment type="caution">
    <text evidence="1">The sequence shown here is derived from an EMBL/GenBank/DDBJ whole genome shotgun (WGS) entry which is preliminary data.</text>
</comment>
<keyword evidence="2" id="KW-1185">Reference proteome</keyword>
<evidence type="ECO:0000313" key="1">
    <source>
        <dbReference type="EMBL" id="KAI3798807.1"/>
    </source>
</evidence>
<sequence>MDDIKKALRGPPDSKQDNKTVSGWAVQAIQLRKVISIHVQGMIVGTNNIFLQASQNTGQGSISQDNNQLCVRLQELISEALVNMHAETQKILKWTPIKQDNTPVSRKEHEAMELQMLIFKHIANMEKNIGTIYQAHELKRVFFEHIDEMEKETQKIITKYAHETYQALLRHALRGNRIIFTRSEAAEMNQAGVQLATIDEKKPLTQQPINTPVASRPPPPKLPRSDLINGPRENYLKIGVPLYEASIKCDWKAAKAIFDEYTEMKLETCSITENGETALHVAASAKGPKHVEEFVKNLVDKMHKDDLELQNNNHNTALYLAAAAGNIKAIKIMVGKNKALLTIAGSNGSMMHCTRRSCLGMRTR</sequence>
<reference evidence="1 2" key="2">
    <citation type="journal article" date="2022" name="Mol. Ecol. Resour.">
        <title>The genomes of chicory, endive, great burdock and yacon provide insights into Asteraceae paleo-polyploidization history and plant inulin production.</title>
        <authorList>
            <person name="Fan W."/>
            <person name="Wang S."/>
            <person name="Wang H."/>
            <person name="Wang A."/>
            <person name="Jiang F."/>
            <person name="Liu H."/>
            <person name="Zhao H."/>
            <person name="Xu D."/>
            <person name="Zhang Y."/>
        </authorList>
    </citation>
    <scope>NUCLEOTIDE SEQUENCE [LARGE SCALE GENOMIC DNA]</scope>
    <source>
        <strain evidence="2">cv. Yunnan</strain>
        <tissue evidence="1">Leaves</tissue>
    </source>
</reference>